<accession>A0A9P5JVW3</accession>
<gene>
    <name evidence="2" type="ORF">DFH94DRAFT_784107</name>
</gene>
<reference evidence="2" key="1">
    <citation type="submission" date="2019-10" db="EMBL/GenBank/DDBJ databases">
        <authorList>
            <consortium name="DOE Joint Genome Institute"/>
            <person name="Kuo A."/>
            <person name="Miyauchi S."/>
            <person name="Kiss E."/>
            <person name="Drula E."/>
            <person name="Kohler A."/>
            <person name="Sanchez-Garcia M."/>
            <person name="Andreopoulos B."/>
            <person name="Barry K.W."/>
            <person name="Bonito G."/>
            <person name="Buee M."/>
            <person name="Carver A."/>
            <person name="Chen C."/>
            <person name="Cichocki N."/>
            <person name="Clum A."/>
            <person name="Culley D."/>
            <person name="Crous P.W."/>
            <person name="Fauchery L."/>
            <person name="Girlanda M."/>
            <person name="Hayes R."/>
            <person name="Keri Z."/>
            <person name="LaButti K."/>
            <person name="Lipzen A."/>
            <person name="Lombard V."/>
            <person name="Magnuson J."/>
            <person name="Maillard F."/>
            <person name="Morin E."/>
            <person name="Murat C."/>
            <person name="Nolan M."/>
            <person name="Ohm R."/>
            <person name="Pangilinan J."/>
            <person name="Pereira M."/>
            <person name="Perotto S."/>
            <person name="Peter M."/>
            <person name="Riley R."/>
            <person name="Sitrit Y."/>
            <person name="Stielow B."/>
            <person name="Szollosi G."/>
            <person name="Zifcakova L."/>
            <person name="Stursova M."/>
            <person name="Spatafora J.W."/>
            <person name="Tedersoo L."/>
            <person name="Vaario L.-M."/>
            <person name="Yamada A."/>
            <person name="Yan M."/>
            <person name="Wang P."/>
            <person name="Xu J."/>
            <person name="Bruns T."/>
            <person name="Baldrian P."/>
            <person name="Vilgalys R."/>
            <person name="Henrissat B."/>
            <person name="Grigoriev I.V."/>
            <person name="Hibbett D."/>
            <person name="Nagy L.G."/>
            <person name="Martin F.M."/>
        </authorList>
    </citation>
    <scope>NUCLEOTIDE SEQUENCE</scope>
    <source>
        <strain evidence="2">Prilba</strain>
    </source>
</reference>
<evidence type="ECO:0000313" key="2">
    <source>
        <dbReference type="EMBL" id="KAF8465165.1"/>
    </source>
</evidence>
<organism evidence="2 3">
    <name type="scientific">Russula ochroleuca</name>
    <dbReference type="NCBI Taxonomy" id="152965"/>
    <lineage>
        <taxon>Eukaryota</taxon>
        <taxon>Fungi</taxon>
        <taxon>Dikarya</taxon>
        <taxon>Basidiomycota</taxon>
        <taxon>Agaricomycotina</taxon>
        <taxon>Agaricomycetes</taxon>
        <taxon>Russulales</taxon>
        <taxon>Russulaceae</taxon>
        <taxon>Russula</taxon>
    </lineage>
</organism>
<dbReference type="Proteomes" id="UP000759537">
    <property type="component" value="Unassembled WGS sequence"/>
</dbReference>
<sequence>MRRMMLTSAISIRLLVVCIFLCTTSNVMTIAHCPYKVPHSESVIITSYDPPLRALTVNPSRRHAHFPSQS</sequence>
<feature type="chain" id="PRO_5040359798" description="Secreted protein" evidence="1">
    <location>
        <begin position="30"/>
        <end position="70"/>
    </location>
</feature>
<comment type="caution">
    <text evidence="2">The sequence shown here is derived from an EMBL/GenBank/DDBJ whole genome shotgun (WGS) entry which is preliminary data.</text>
</comment>
<dbReference type="AlphaFoldDB" id="A0A9P5JVW3"/>
<name>A0A9P5JVW3_9AGAM</name>
<reference evidence="2" key="2">
    <citation type="journal article" date="2020" name="Nat. Commun.">
        <title>Large-scale genome sequencing of mycorrhizal fungi provides insights into the early evolution of symbiotic traits.</title>
        <authorList>
            <person name="Miyauchi S."/>
            <person name="Kiss E."/>
            <person name="Kuo A."/>
            <person name="Drula E."/>
            <person name="Kohler A."/>
            <person name="Sanchez-Garcia M."/>
            <person name="Morin E."/>
            <person name="Andreopoulos B."/>
            <person name="Barry K.W."/>
            <person name="Bonito G."/>
            <person name="Buee M."/>
            <person name="Carver A."/>
            <person name="Chen C."/>
            <person name="Cichocki N."/>
            <person name="Clum A."/>
            <person name="Culley D."/>
            <person name="Crous P.W."/>
            <person name="Fauchery L."/>
            <person name="Girlanda M."/>
            <person name="Hayes R.D."/>
            <person name="Keri Z."/>
            <person name="LaButti K."/>
            <person name="Lipzen A."/>
            <person name="Lombard V."/>
            <person name="Magnuson J."/>
            <person name="Maillard F."/>
            <person name="Murat C."/>
            <person name="Nolan M."/>
            <person name="Ohm R.A."/>
            <person name="Pangilinan J."/>
            <person name="Pereira M.F."/>
            <person name="Perotto S."/>
            <person name="Peter M."/>
            <person name="Pfister S."/>
            <person name="Riley R."/>
            <person name="Sitrit Y."/>
            <person name="Stielow J.B."/>
            <person name="Szollosi G."/>
            <person name="Zifcakova L."/>
            <person name="Stursova M."/>
            <person name="Spatafora J.W."/>
            <person name="Tedersoo L."/>
            <person name="Vaario L.M."/>
            <person name="Yamada A."/>
            <person name="Yan M."/>
            <person name="Wang P."/>
            <person name="Xu J."/>
            <person name="Bruns T."/>
            <person name="Baldrian P."/>
            <person name="Vilgalys R."/>
            <person name="Dunand C."/>
            <person name="Henrissat B."/>
            <person name="Grigoriev I.V."/>
            <person name="Hibbett D."/>
            <person name="Nagy L.G."/>
            <person name="Martin F.M."/>
        </authorList>
    </citation>
    <scope>NUCLEOTIDE SEQUENCE</scope>
    <source>
        <strain evidence="2">Prilba</strain>
    </source>
</reference>
<evidence type="ECO:0000313" key="3">
    <source>
        <dbReference type="Proteomes" id="UP000759537"/>
    </source>
</evidence>
<keyword evidence="3" id="KW-1185">Reference proteome</keyword>
<evidence type="ECO:0000256" key="1">
    <source>
        <dbReference type="SAM" id="SignalP"/>
    </source>
</evidence>
<dbReference type="EMBL" id="WHVB01000049">
    <property type="protein sequence ID" value="KAF8465165.1"/>
    <property type="molecule type" value="Genomic_DNA"/>
</dbReference>
<protein>
    <recommendedName>
        <fullName evidence="4">Secreted protein</fullName>
    </recommendedName>
</protein>
<evidence type="ECO:0008006" key="4">
    <source>
        <dbReference type="Google" id="ProtNLM"/>
    </source>
</evidence>
<feature type="signal peptide" evidence="1">
    <location>
        <begin position="1"/>
        <end position="29"/>
    </location>
</feature>
<proteinExistence type="predicted"/>
<keyword evidence="1" id="KW-0732">Signal</keyword>